<feature type="transmembrane region" description="Helical" evidence="5">
    <location>
        <begin position="90"/>
        <end position="112"/>
    </location>
</feature>
<dbReference type="NCBIfam" id="TIGR00945">
    <property type="entry name" value="tatC"/>
    <property type="match status" value="1"/>
</dbReference>
<comment type="function">
    <text evidence="5">Part of the twin-arginine translocation (Tat) system that transports large folded proteins containing a characteristic twin-arginine motif in their signal peptide across membranes.</text>
</comment>
<feature type="compositionally biased region" description="Basic and acidic residues" evidence="6">
    <location>
        <begin position="264"/>
        <end position="286"/>
    </location>
</feature>
<comment type="similarity">
    <text evidence="5">Belongs to the TatC family.</text>
</comment>
<dbReference type="PANTHER" id="PTHR30371:SF4">
    <property type="entry name" value="SEC-INDEPENDENT PROTEIN TRANSLOCASE PROTEIN TATCD"/>
    <property type="match status" value="1"/>
</dbReference>
<keyword evidence="8" id="KW-1185">Reference proteome</keyword>
<feature type="transmembrane region" description="Helical" evidence="5">
    <location>
        <begin position="235"/>
        <end position="253"/>
    </location>
</feature>
<dbReference type="InterPro" id="IPR002033">
    <property type="entry name" value="TatC"/>
</dbReference>
<keyword evidence="3 5" id="KW-1133">Transmembrane helix</keyword>
<dbReference type="EMBL" id="JBHUOQ010000001">
    <property type="protein sequence ID" value="MFD2830367.1"/>
    <property type="molecule type" value="Genomic_DNA"/>
</dbReference>
<organism evidence="7 8">
    <name type="scientific">Corticicoccus populi</name>
    <dbReference type="NCBI Taxonomy" id="1812821"/>
    <lineage>
        <taxon>Bacteria</taxon>
        <taxon>Bacillati</taxon>
        <taxon>Bacillota</taxon>
        <taxon>Bacilli</taxon>
        <taxon>Bacillales</taxon>
        <taxon>Staphylococcaceae</taxon>
        <taxon>Corticicoccus</taxon>
    </lineage>
</organism>
<gene>
    <name evidence="5 7" type="primary">tatC</name>
    <name evidence="7" type="ORF">ACFSX4_07765</name>
</gene>
<evidence type="ECO:0000256" key="1">
    <source>
        <dbReference type="ARBA" id="ARBA00004141"/>
    </source>
</evidence>
<proteinExistence type="inferred from homology"/>
<evidence type="ECO:0000313" key="8">
    <source>
        <dbReference type="Proteomes" id="UP001597519"/>
    </source>
</evidence>
<dbReference type="Proteomes" id="UP001597519">
    <property type="component" value="Unassembled WGS sequence"/>
</dbReference>
<feature type="region of interest" description="Disordered" evidence="6">
    <location>
        <begin position="263"/>
        <end position="286"/>
    </location>
</feature>
<name>A0ABW5WV35_9STAP</name>
<evidence type="ECO:0000256" key="5">
    <source>
        <dbReference type="HAMAP-Rule" id="MF_00902"/>
    </source>
</evidence>
<evidence type="ECO:0000256" key="6">
    <source>
        <dbReference type="SAM" id="MobiDB-lite"/>
    </source>
</evidence>
<evidence type="ECO:0000256" key="4">
    <source>
        <dbReference type="ARBA" id="ARBA00023136"/>
    </source>
</evidence>
<dbReference type="HAMAP" id="MF_00902">
    <property type="entry name" value="TatC"/>
    <property type="match status" value="1"/>
</dbReference>
<feature type="transmembrane region" description="Helical" evidence="5">
    <location>
        <begin position="177"/>
        <end position="200"/>
    </location>
</feature>
<keyword evidence="5" id="KW-1003">Cell membrane</keyword>
<feature type="transmembrane region" description="Helical" evidence="5">
    <location>
        <begin position="47"/>
        <end position="70"/>
    </location>
</feature>
<accession>A0ABW5WV35</accession>
<reference evidence="8" key="1">
    <citation type="journal article" date="2019" name="Int. J. Syst. Evol. Microbiol.">
        <title>The Global Catalogue of Microorganisms (GCM) 10K type strain sequencing project: providing services to taxonomists for standard genome sequencing and annotation.</title>
        <authorList>
            <consortium name="The Broad Institute Genomics Platform"/>
            <consortium name="The Broad Institute Genome Sequencing Center for Infectious Disease"/>
            <person name="Wu L."/>
            <person name="Ma J."/>
        </authorList>
    </citation>
    <scope>NUCLEOTIDE SEQUENCE [LARGE SCALE GENOMIC DNA]</scope>
    <source>
        <strain evidence="8">KCTC 33575</strain>
    </source>
</reference>
<sequence length="286" mass="33572">MADKNPRKNLIKALTSGGDENSNKRRKLTAENPDATLIEHLDDLRSVLVKSILVFAAFFILIFTTIQFWFPYLTKGHELIVRGPFEVIRFYLRTSGAMGIGLSLPFICYYLWQFMSPGLVEKETKFIKSYFPFMMFLFLLGISFGYFVVHPISYYFLIQMGEQNFDVLVTADEYMSFLLMTTMPFGLIFQLPIVVLFLHYIELLDSTIMKNIRLYVYFGLLVITALIAPPDFFTHIITVSPMIVLYEISIYIVKIRERRRRRKEEKETVLYETEQKEEQTEVNDKK</sequence>
<dbReference type="PRINTS" id="PR01840">
    <property type="entry name" value="TATCFAMILY"/>
</dbReference>
<comment type="subcellular location">
    <subcellularLocation>
        <location evidence="5">Cell membrane</location>
        <topology evidence="5">Multi-pass membrane protein</topology>
    </subcellularLocation>
    <subcellularLocation>
        <location evidence="1">Membrane</location>
        <topology evidence="1">Multi-pass membrane protein</topology>
    </subcellularLocation>
</comment>
<evidence type="ECO:0000313" key="7">
    <source>
        <dbReference type="EMBL" id="MFD2830367.1"/>
    </source>
</evidence>
<keyword evidence="5" id="KW-0811">Translocation</keyword>
<dbReference type="RefSeq" id="WP_377773230.1">
    <property type="nucleotide sequence ID" value="NZ_JBHUOQ010000001.1"/>
</dbReference>
<protein>
    <recommendedName>
        <fullName evidence="5">Sec-independent protein translocase protein TatC</fullName>
    </recommendedName>
</protein>
<keyword evidence="4 5" id="KW-0472">Membrane</keyword>
<comment type="subunit">
    <text evidence="5">Forms a complex with TatA.</text>
</comment>
<feature type="transmembrane region" description="Helical" evidence="5">
    <location>
        <begin position="212"/>
        <end position="229"/>
    </location>
</feature>
<evidence type="ECO:0000256" key="2">
    <source>
        <dbReference type="ARBA" id="ARBA00022692"/>
    </source>
</evidence>
<comment type="caution">
    <text evidence="7">The sequence shown here is derived from an EMBL/GenBank/DDBJ whole genome shotgun (WGS) entry which is preliminary data.</text>
</comment>
<keyword evidence="5" id="KW-0813">Transport</keyword>
<evidence type="ECO:0000256" key="3">
    <source>
        <dbReference type="ARBA" id="ARBA00022989"/>
    </source>
</evidence>
<feature type="transmembrane region" description="Helical" evidence="5">
    <location>
        <begin position="133"/>
        <end position="157"/>
    </location>
</feature>
<keyword evidence="2 5" id="KW-0812">Transmembrane</keyword>
<dbReference type="PANTHER" id="PTHR30371">
    <property type="entry name" value="SEC-INDEPENDENT PROTEIN TRANSLOCASE PROTEIN TATC"/>
    <property type="match status" value="1"/>
</dbReference>
<dbReference type="Pfam" id="PF00902">
    <property type="entry name" value="TatC"/>
    <property type="match status" value="1"/>
</dbReference>
<keyword evidence="5" id="KW-0653">Protein transport</keyword>